<feature type="compositionally biased region" description="Low complexity" evidence="1">
    <location>
        <begin position="91"/>
        <end position="105"/>
    </location>
</feature>
<evidence type="ECO:0000256" key="1">
    <source>
        <dbReference type="SAM" id="MobiDB-lite"/>
    </source>
</evidence>
<dbReference type="EMBL" id="ML994619">
    <property type="protein sequence ID" value="KAF2190312.1"/>
    <property type="molecule type" value="Genomic_DNA"/>
</dbReference>
<keyword evidence="3" id="KW-1185">Reference proteome</keyword>
<dbReference type="AlphaFoldDB" id="A0A6A6EHI4"/>
<evidence type="ECO:0000313" key="2">
    <source>
        <dbReference type="EMBL" id="KAF2190312.1"/>
    </source>
</evidence>
<feature type="region of interest" description="Disordered" evidence="1">
    <location>
        <begin position="76"/>
        <end position="139"/>
    </location>
</feature>
<reference evidence="2" key="1">
    <citation type="journal article" date="2020" name="Stud. Mycol.">
        <title>101 Dothideomycetes genomes: a test case for predicting lifestyles and emergence of pathogens.</title>
        <authorList>
            <person name="Haridas S."/>
            <person name="Albert R."/>
            <person name="Binder M."/>
            <person name="Bloem J."/>
            <person name="Labutti K."/>
            <person name="Salamov A."/>
            <person name="Andreopoulos B."/>
            <person name="Baker S."/>
            <person name="Barry K."/>
            <person name="Bills G."/>
            <person name="Bluhm B."/>
            <person name="Cannon C."/>
            <person name="Castanera R."/>
            <person name="Culley D."/>
            <person name="Daum C."/>
            <person name="Ezra D."/>
            <person name="Gonzalez J."/>
            <person name="Henrissat B."/>
            <person name="Kuo A."/>
            <person name="Liang C."/>
            <person name="Lipzen A."/>
            <person name="Lutzoni F."/>
            <person name="Magnuson J."/>
            <person name="Mondo S."/>
            <person name="Nolan M."/>
            <person name="Ohm R."/>
            <person name="Pangilinan J."/>
            <person name="Park H.-J."/>
            <person name="Ramirez L."/>
            <person name="Alfaro M."/>
            <person name="Sun H."/>
            <person name="Tritt A."/>
            <person name="Yoshinaga Y."/>
            <person name="Zwiers L.-H."/>
            <person name="Turgeon B."/>
            <person name="Goodwin S."/>
            <person name="Spatafora J."/>
            <person name="Crous P."/>
            <person name="Grigoriev I."/>
        </authorList>
    </citation>
    <scope>NUCLEOTIDE SEQUENCE</scope>
    <source>
        <strain evidence="2">CBS 207.26</strain>
    </source>
</reference>
<accession>A0A6A6EHI4</accession>
<dbReference type="Proteomes" id="UP000800200">
    <property type="component" value="Unassembled WGS sequence"/>
</dbReference>
<sequence>MLLEKDVVAALDIQTQTYTSTYGPLTTPEERKALQDTNGAASERPEDGLASSRILEVMGADVAEGYHSAKMLSQLGSRQNNADHETPSVLPKTSVPPVSRTPTPVLQDEDERRQQHDSSSSAIAASSLSSNKLKRQKPLDYSTGGMQTLTAIKAFPCIPKSLDEVVFKLDLADMTESKRNHQTTQYTADYLRCCEPRIWKDIKLFARHGGPDLSDLRSGLANAPPPSAETRKRLTRPSTLCRVWEIVSKLKEGLDRVVFR</sequence>
<organism evidence="2 3">
    <name type="scientific">Zopfia rhizophila CBS 207.26</name>
    <dbReference type="NCBI Taxonomy" id="1314779"/>
    <lineage>
        <taxon>Eukaryota</taxon>
        <taxon>Fungi</taxon>
        <taxon>Dikarya</taxon>
        <taxon>Ascomycota</taxon>
        <taxon>Pezizomycotina</taxon>
        <taxon>Dothideomycetes</taxon>
        <taxon>Dothideomycetes incertae sedis</taxon>
        <taxon>Zopfiaceae</taxon>
        <taxon>Zopfia</taxon>
    </lineage>
</organism>
<name>A0A6A6EHI4_9PEZI</name>
<proteinExistence type="predicted"/>
<feature type="compositionally biased region" description="Low complexity" evidence="1">
    <location>
        <begin position="118"/>
        <end position="130"/>
    </location>
</feature>
<protein>
    <submittedName>
        <fullName evidence="2">Uncharacterized protein</fullName>
    </submittedName>
</protein>
<evidence type="ECO:0000313" key="3">
    <source>
        <dbReference type="Proteomes" id="UP000800200"/>
    </source>
</evidence>
<feature type="region of interest" description="Disordered" evidence="1">
    <location>
        <begin position="20"/>
        <end position="51"/>
    </location>
</feature>
<gene>
    <name evidence="2" type="ORF">K469DRAFT_760031</name>
</gene>